<gene>
    <name evidence="1" type="ORF">RM574_27435</name>
</gene>
<name>A0ABD5EEY5_9ACTN</name>
<evidence type="ECO:0000313" key="2">
    <source>
        <dbReference type="Proteomes" id="UP001183607"/>
    </source>
</evidence>
<dbReference type="EMBL" id="JAVRER010000067">
    <property type="protein sequence ID" value="MDT0419218.1"/>
    <property type="molecule type" value="Genomic_DNA"/>
</dbReference>
<comment type="caution">
    <text evidence="1">The sequence shown here is derived from an EMBL/GenBank/DDBJ whole genome shotgun (WGS) entry which is preliminary data.</text>
</comment>
<dbReference type="RefSeq" id="WP_311677652.1">
    <property type="nucleotide sequence ID" value="NZ_JAVRER010000067.1"/>
</dbReference>
<sequence>MSAEAAAVTLRLNHPVPIPVGHRVEIVEYADTRPEKKRRRHRFDGAEPFRHPVVTDLDTGIRWMNHVHASPFDNGGNSFTANEYPLVPRTSGLEIERTWRGRVTACTLVFVEGLSTQHTALVVAPE</sequence>
<organism evidence="1 2">
    <name type="scientific">Streptomyces evansiae</name>
    <dbReference type="NCBI Taxonomy" id="3075535"/>
    <lineage>
        <taxon>Bacteria</taxon>
        <taxon>Bacillati</taxon>
        <taxon>Actinomycetota</taxon>
        <taxon>Actinomycetes</taxon>
        <taxon>Kitasatosporales</taxon>
        <taxon>Streptomycetaceae</taxon>
        <taxon>Streptomyces</taxon>
    </lineage>
</organism>
<accession>A0ABD5EEY5</accession>
<proteinExistence type="predicted"/>
<reference evidence="2" key="1">
    <citation type="submission" date="2023-07" db="EMBL/GenBank/DDBJ databases">
        <title>30 novel species of actinomycetes from the DSMZ collection.</title>
        <authorList>
            <person name="Nouioui I."/>
        </authorList>
    </citation>
    <scope>NUCLEOTIDE SEQUENCE [LARGE SCALE GENOMIC DNA]</scope>
    <source>
        <strain evidence="2">DSM 41982</strain>
    </source>
</reference>
<dbReference type="AlphaFoldDB" id="A0ABD5EEY5"/>
<protein>
    <submittedName>
        <fullName evidence="1">Uncharacterized protein</fullName>
    </submittedName>
</protein>
<dbReference type="Proteomes" id="UP001183607">
    <property type="component" value="Unassembled WGS sequence"/>
</dbReference>
<evidence type="ECO:0000313" key="1">
    <source>
        <dbReference type="EMBL" id="MDT0419218.1"/>
    </source>
</evidence>